<evidence type="ECO:0000259" key="1">
    <source>
        <dbReference type="Pfam" id="PF07727"/>
    </source>
</evidence>
<name>A0AAD5P3Q8_ACENE</name>
<reference evidence="2 3" key="1">
    <citation type="journal article" date="2022" name="Plant J.">
        <title>Strategies of tolerance reflected in two North American maple genomes.</title>
        <authorList>
            <person name="McEvoy S.L."/>
            <person name="Sezen U.U."/>
            <person name="Trouern-Trend A."/>
            <person name="McMahon S.M."/>
            <person name="Schaberg P.G."/>
            <person name="Yang J."/>
            <person name="Wegrzyn J.L."/>
            <person name="Swenson N.G."/>
        </authorList>
    </citation>
    <scope>NUCLEOTIDE SEQUENCE [LARGE SCALE GENOMIC DNA]</scope>
    <source>
        <strain evidence="2">91603</strain>
    </source>
</reference>
<dbReference type="Pfam" id="PF07727">
    <property type="entry name" value="RVT_2"/>
    <property type="match status" value="1"/>
</dbReference>
<evidence type="ECO:0000313" key="2">
    <source>
        <dbReference type="EMBL" id="KAI9198873.1"/>
    </source>
</evidence>
<dbReference type="PANTHER" id="PTHR11439:SF489">
    <property type="entry name" value="RNA-DIRECTED DNA POLYMERASE"/>
    <property type="match status" value="1"/>
</dbReference>
<dbReference type="EMBL" id="JAJSOW010000002">
    <property type="protein sequence ID" value="KAI9198873.1"/>
    <property type="molecule type" value="Genomic_DNA"/>
</dbReference>
<dbReference type="InterPro" id="IPR013103">
    <property type="entry name" value="RVT_2"/>
</dbReference>
<comment type="caution">
    <text evidence="2">The sequence shown here is derived from an EMBL/GenBank/DDBJ whole genome shotgun (WGS) entry which is preliminary data.</text>
</comment>
<proteinExistence type="predicted"/>
<protein>
    <recommendedName>
        <fullName evidence="1">Reverse transcriptase Ty1/copia-type domain-containing protein</fullName>
    </recommendedName>
</protein>
<dbReference type="AlphaFoldDB" id="A0AAD5P3Q8"/>
<dbReference type="Proteomes" id="UP001064489">
    <property type="component" value="Chromosome 13"/>
</dbReference>
<sequence>MAQALKDPNWRRAMSEECNTLVHNVTWELVPPETHSNIVGGTILYLLIYVDDINRNNSAHVDQFVDSLTQRFSLKNLGPLSYFLGVELVSHKHGVLLSQQLYILDLLTRTNISNAKPVQTPLPTSPLITLHSGTLLNDPTTCRTVVGNPQYLSLTCLDISFDVNKLSKYMHQPTSDHWDLVKRLLRYLCGTLDDGIVIHRNSLISLHALLNADWASNKDDLSSTSAYIVYL</sequence>
<keyword evidence="3" id="KW-1185">Reference proteome</keyword>
<feature type="domain" description="Reverse transcriptase Ty1/copia-type" evidence="1">
    <location>
        <begin position="43"/>
        <end position="122"/>
    </location>
</feature>
<evidence type="ECO:0000313" key="3">
    <source>
        <dbReference type="Proteomes" id="UP001064489"/>
    </source>
</evidence>
<organism evidence="2 3">
    <name type="scientific">Acer negundo</name>
    <name type="common">Box elder</name>
    <dbReference type="NCBI Taxonomy" id="4023"/>
    <lineage>
        <taxon>Eukaryota</taxon>
        <taxon>Viridiplantae</taxon>
        <taxon>Streptophyta</taxon>
        <taxon>Embryophyta</taxon>
        <taxon>Tracheophyta</taxon>
        <taxon>Spermatophyta</taxon>
        <taxon>Magnoliopsida</taxon>
        <taxon>eudicotyledons</taxon>
        <taxon>Gunneridae</taxon>
        <taxon>Pentapetalae</taxon>
        <taxon>rosids</taxon>
        <taxon>malvids</taxon>
        <taxon>Sapindales</taxon>
        <taxon>Sapindaceae</taxon>
        <taxon>Hippocastanoideae</taxon>
        <taxon>Acereae</taxon>
        <taxon>Acer</taxon>
    </lineage>
</organism>
<gene>
    <name evidence="2" type="ORF">LWI28_023553</name>
</gene>
<dbReference type="PANTHER" id="PTHR11439">
    <property type="entry name" value="GAG-POL-RELATED RETROTRANSPOSON"/>
    <property type="match status" value="1"/>
</dbReference>
<accession>A0AAD5P3Q8</accession>